<reference evidence="1 2" key="1">
    <citation type="submission" date="2016-10" db="EMBL/GenBank/DDBJ databases">
        <authorList>
            <person name="de Groot N.N."/>
        </authorList>
    </citation>
    <scope>NUCLEOTIDE SEQUENCE [LARGE SCALE GENOMIC DNA]</scope>
    <source>
        <strain evidence="1 2">DSM 6793</strain>
    </source>
</reference>
<evidence type="ECO:0000313" key="1">
    <source>
        <dbReference type="EMBL" id="SFC32215.1"/>
    </source>
</evidence>
<keyword evidence="2" id="KW-1185">Reference proteome</keyword>
<evidence type="ECO:0000313" key="2">
    <source>
        <dbReference type="Proteomes" id="UP000199514"/>
    </source>
</evidence>
<organism evidence="1 2">
    <name type="scientific">Flexibacter flexilis DSM 6793</name>
    <dbReference type="NCBI Taxonomy" id="927664"/>
    <lineage>
        <taxon>Bacteria</taxon>
        <taxon>Pseudomonadati</taxon>
        <taxon>Bacteroidota</taxon>
        <taxon>Cytophagia</taxon>
        <taxon>Cytophagales</taxon>
        <taxon>Flexibacteraceae</taxon>
        <taxon>Flexibacter</taxon>
    </lineage>
</organism>
<proteinExistence type="predicted"/>
<name>A0A1I1I858_9BACT</name>
<accession>A0A1I1I858</accession>
<dbReference type="AlphaFoldDB" id="A0A1I1I858"/>
<protein>
    <submittedName>
        <fullName evidence="1">Uncharacterized protein</fullName>
    </submittedName>
</protein>
<dbReference type="Proteomes" id="UP000199514">
    <property type="component" value="Unassembled WGS sequence"/>
</dbReference>
<gene>
    <name evidence="1" type="ORF">SAMN05421780_104250</name>
</gene>
<dbReference type="STRING" id="927664.SAMN05421780_104250"/>
<sequence>MTLRYTLVKYALKSYICSTLSHSAVVSQSTTNTQHIYELTNPLF</sequence>
<dbReference type="EMBL" id="FOLE01000004">
    <property type="protein sequence ID" value="SFC32215.1"/>
    <property type="molecule type" value="Genomic_DNA"/>
</dbReference>